<dbReference type="CDD" id="cd03232">
    <property type="entry name" value="ABCG_PDR_domain2"/>
    <property type="match status" value="1"/>
</dbReference>
<dbReference type="GO" id="GO:0140359">
    <property type="term" value="F:ABC-type transporter activity"/>
    <property type="evidence" value="ECO:0007669"/>
    <property type="project" value="InterPro"/>
</dbReference>
<feature type="transmembrane region" description="Helical" evidence="10">
    <location>
        <begin position="1348"/>
        <end position="1368"/>
    </location>
</feature>
<comment type="similarity">
    <text evidence="2">Belongs to the ABC transporter superfamily. ABCG family. PDR (TC 3.A.1.205) subfamily.</text>
</comment>
<reference evidence="12 13" key="1">
    <citation type="journal article" date="2020" name="Microbiol. Resour. Announc.">
        <title>Draft Genome Sequence of a Cladosporium Species Isolated from the Mesophotic Ascidian Didemnum maculosum.</title>
        <authorList>
            <person name="Gioti A."/>
            <person name="Siaperas R."/>
            <person name="Nikolaivits E."/>
            <person name="Le Goff G."/>
            <person name="Ouazzani J."/>
            <person name="Kotoulas G."/>
            <person name="Topakas E."/>
        </authorList>
    </citation>
    <scope>NUCLEOTIDE SEQUENCE [LARGE SCALE GENOMIC DNA]</scope>
    <source>
        <strain evidence="12 13">TM138-S3</strain>
    </source>
</reference>
<feature type="transmembrane region" description="Helical" evidence="10">
    <location>
        <begin position="546"/>
        <end position="569"/>
    </location>
</feature>
<keyword evidence="7 10" id="KW-1133">Transmembrane helix</keyword>
<keyword evidence="13" id="KW-1185">Reference proteome</keyword>
<dbReference type="CDD" id="cd03233">
    <property type="entry name" value="ABCG_PDR_domain1"/>
    <property type="match status" value="1"/>
</dbReference>
<dbReference type="PROSITE" id="PS00211">
    <property type="entry name" value="ABC_TRANSPORTER_1"/>
    <property type="match status" value="1"/>
</dbReference>
<dbReference type="FunFam" id="3.40.50.300:FF:000054">
    <property type="entry name" value="ABC multidrug transporter atrF"/>
    <property type="match status" value="1"/>
</dbReference>
<dbReference type="InterPro" id="IPR003439">
    <property type="entry name" value="ABC_transporter-like_ATP-bd"/>
</dbReference>
<evidence type="ECO:0000259" key="11">
    <source>
        <dbReference type="PROSITE" id="PS50893"/>
    </source>
</evidence>
<dbReference type="PANTHER" id="PTHR19241">
    <property type="entry name" value="ATP-BINDING CASSETTE TRANSPORTER"/>
    <property type="match status" value="1"/>
</dbReference>
<evidence type="ECO:0000256" key="1">
    <source>
        <dbReference type="ARBA" id="ARBA00004141"/>
    </source>
</evidence>
<evidence type="ECO:0000256" key="5">
    <source>
        <dbReference type="ARBA" id="ARBA00022741"/>
    </source>
</evidence>
<feature type="transmembrane region" description="Helical" evidence="10">
    <location>
        <begin position="1212"/>
        <end position="1229"/>
    </location>
</feature>
<evidence type="ECO:0000256" key="4">
    <source>
        <dbReference type="ARBA" id="ARBA00022692"/>
    </source>
</evidence>
<feature type="region of interest" description="Disordered" evidence="9">
    <location>
        <begin position="1"/>
        <end position="74"/>
    </location>
</feature>
<feature type="transmembrane region" description="Helical" evidence="10">
    <location>
        <begin position="715"/>
        <end position="734"/>
    </location>
</feature>
<dbReference type="Gene3D" id="3.40.50.300">
    <property type="entry name" value="P-loop containing nucleotide triphosphate hydrolases"/>
    <property type="match status" value="2"/>
</dbReference>
<feature type="transmembrane region" description="Helical" evidence="10">
    <location>
        <begin position="623"/>
        <end position="648"/>
    </location>
</feature>
<dbReference type="InterPro" id="IPR029481">
    <property type="entry name" value="ABC_trans_N"/>
</dbReference>
<evidence type="ECO:0000256" key="8">
    <source>
        <dbReference type="ARBA" id="ARBA00023136"/>
    </source>
</evidence>
<comment type="caution">
    <text evidence="12">The sequence shown here is derived from an EMBL/GenBank/DDBJ whole genome shotgun (WGS) entry which is preliminary data.</text>
</comment>
<feature type="transmembrane region" description="Helical" evidence="10">
    <location>
        <begin position="1241"/>
        <end position="1259"/>
    </location>
</feature>
<feature type="transmembrane region" description="Helical" evidence="10">
    <location>
        <begin position="581"/>
        <end position="603"/>
    </location>
</feature>
<dbReference type="PROSITE" id="PS50893">
    <property type="entry name" value="ABC_TRANSPORTER_2"/>
    <property type="match status" value="2"/>
</dbReference>
<evidence type="ECO:0000256" key="10">
    <source>
        <dbReference type="SAM" id="Phobius"/>
    </source>
</evidence>
<evidence type="ECO:0000256" key="3">
    <source>
        <dbReference type="ARBA" id="ARBA00022448"/>
    </source>
</evidence>
<dbReference type="Pfam" id="PF01061">
    <property type="entry name" value="ABC2_membrane"/>
    <property type="match status" value="2"/>
</dbReference>
<proteinExistence type="inferred from homology"/>
<keyword evidence="5" id="KW-0547">Nucleotide-binding</keyword>
<dbReference type="SMART" id="SM00382">
    <property type="entry name" value="AAA"/>
    <property type="match status" value="2"/>
</dbReference>
<dbReference type="InterPro" id="IPR003593">
    <property type="entry name" value="AAA+_ATPase"/>
</dbReference>
<feature type="domain" description="ABC transporter" evidence="11">
    <location>
        <begin position="188"/>
        <end position="436"/>
    </location>
</feature>
<keyword evidence="4 10" id="KW-0812">Transmembrane</keyword>
<dbReference type="Pfam" id="PF14510">
    <property type="entry name" value="ABC_trans_N"/>
    <property type="match status" value="1"/>
</dbReference>
<feature type="transmembrane region" description="Helical" evidence="10">
    <location>
        <begin position="688"/>
        <end position="708"/>
    </location>
</feature>
<dbReference type="GO" id="GO:0016887">
    <property type="term" value="F:ATP hydrolysis activity"/>
    <property type="evidence" value="ECO:0007669"/>
    <property type="project" value="InterPro"/>
</dbReference>
<feature type="transmembrane region" description="Helical" evidence="10">
    <location>
        <begin position="1472"/>
        <end position="1493"/>
    </location>
</feature>
<comment type="subcellular location">
    <subcellularLocation>
        <location evidence="1">Membrane</location>
        <topology evidence="1">Multi-pass membrane protein</topology>
    </subcellularLocation>
</comment>
<dbReference type="GeneID" id="96002902"/>
<evidence type="ECO:0000313" key="13">
    <source>
        <dbReference type="Proteomes" id="UP000803884"/>
    </source>
</evidence>
<dbReference type="Pfam" id="PF00005">
    <property type="entry name" value="ABC_tran"/>
    <property type="match status" value="2"/>
</dbReference>
<dbReference type="InterPro" id="IPR034001">
    <property type="entry name" value="ABCG_PDR_1"/>
</dbReference>
<feature type="transmembrane region" description="Helical" evidence="10">
    <location>
        <begin position="798"/>
        <end position="819"/>
    </location>
</feature>
<dbReference type="InterPro" id="IPR017871">
    <property type="entry name" value="ABC_transporter-like_CS"/>
</dbReference>
<feature type="transmembrane region" description="Helical" evidence="10">
    <location>
        <begin position="655"/>
        <end position="676"/>
    </location>
</feature>
<evidence type="ECO:0000256" key="9">
    <source>
        <dbReference type="SAM" id="MobiDB-lite"/>
    </source>
</evidence>
<feature type="domain" description="ABC transporter" evidence="11">
    <location>
        <begin position="871"/>
        <end position="1114"/>
    </location>
</feature>
<keyword evidence="6" id="KW-0067">ATP-binding</keyword>
<dbReference type="GO" id="GO:0016020">
    <property type="term" value="C:membrane"/>
    <property type="evidence" value="ECO:0007669"/>
    <property type="project" value="UniProtKB-SubCell"/>
</dbReference>
<feature type="compositionally biased region" description="Acidic residues" evidence="9">
    <location>
        <begin position="121"/>
        <end position="131"/>
    </location>
</feature>
<dbReference type="InterPro" id="IPR027417">
    <property type="entry name" value="P-loop_NTPase"/>
</dbReference>
<name>A0AB34L2I8_9PEZI</name>
<organism evidence="12 13">
    <name type="scientific">Cladosporium halotolerans</name>
    <dbReference type="NCBI Taxonomy" id="1052096"/>
    <lineage>
        <taxon>Eukaryota</taxon>
        <taxon>Fungi</taxon>
        <taxon>Dikarya</taxon>
        <taxon>Ascomycota</taxon>
        <taxon>Pezizomycotina</taxon>
        <taxon>Dothideomycetes</taxon>
        <taxon>Dothideomycetidae</taxon>
        <taxon>Cladosporiales</taxon>
        <taxon>Cladosporiaceae</taxon>
        <taxon>Cladosporium</taxon>
    </lineage>
</organism>
<feature type="transmembrane region" description="Helical" evidence="10">
    <location>
        <begin position="1318"/>
        <end position="1336"/>
    </location>
</feature>
<feature type="region of interest" description="Disordered" evidence="9">
    <location>
        <begin position="88"/>
        <end position="136"/>
    </location>
</feature>
<feature type="transmembrane region" description="Helical" evidence="10">
    <location>
        <begin position="1280"/>
        <end position="1306"/>
    </location>
</feature>
<keyword evidence="3" id="KW-0813">Transport</keyword>
<feature type="compositionally biased region" description="Basic and acidic residues" evidence="9">
    <location>
        <begin position="50"/>
        <end position="59"/>
    </location>
</feature>
<dbReference type="InterPro" id="IPR010929">
    <property type="entry name" value="PDR_CDR_ABC"/>
</dbReference>
<feature type="compositionally biased region" description="Basic residues" evidence="9">
    <location>
        <begin position="98"/>
        <end position="108"/>
    </location>
</feature>
<dbReference type="FunFam" id="3.40.50.300:FF:001010">
    <property type="entry name" value="ABC multidrug transporter (Eurofung)"/>
    <property type="match status" value="1"/>
</dbReference>
<dbReference type="SUPFAM" id="SSF52540">
    <property type="entry name" value="P-loop containing nucleoside triphosphate hydrolases"/>
    <property type="match status" value="2"/>
</dbReference>
<dbReference type="EMBL" id="JAAQHG020000004">
    <property type="protein sequence ID" value="KAL1589750.1"/>
    <property type="molecule type" value="Genomic_DNA"/>
</dbReference>
<keyword evidence="8 10" id="KW-0472">Membrane</keyword>
<dbReference type="RefSeq" id="XP_069232855.1">
    <property type="nucleotide sequence ID" value="XM_069370064.1"/>
</dbReference>
<evidence type="ECO:0000256" key="6">
    <source>
        <dbReference type="ARBA" id="ARBA00022840"/>
    </source>
</evidence>
<evidence type="ECO:0000256" key="2">
    <source>
        <dbReference type="ARBA" id="ARBA00006012"/>
    </source>
</evidence>
<protein>
    <recommendedName>
        <fullName evidence="11">ABC transporter domain-containing protein</fullName>
    </recommendedName>
</protein>
<evidence type="ECO:0000256" key="7">
    <source>
        <dbReference type="ARBA" id="ARBA00022989"/>
    </source>
</evidence>
<dbReference type="GO" id="GO:0005524">
    <property type="term" value="F:ATP binding"/>
    <property type="evidence" value="ECO:0007669"/>
    <property type="project" value="UniProtKB-KW"/>
</dbReference>
<dbReference type="InterPro" id="IPR043926">
    <property type="entry name" value="ABCG_dom"/>
</dbReference>
<gene>
    <name evidence="12" type="ORF">WHR41_01458</name>
</gene>
<sequence length="1498" mass="166236">MEKAEGKVQEALGLNHPEDRTGAKPTLAGDRSEPTLAAHDGTGKVDNVVDLEKAKEEARPQPVPVQLERRSTGIDVKGAESEFADLQREFSRTSQRISRQHTRQSVKKGTHDVEKAVSSESSDDGEPFDLEDTLRGNKQLEEDSGIKGKKIGVIWDKLTVKGVGGVKNFQPTFPDSFVNFVNIPGNLMRWSGLAGKGKEVDILKDFRGVVKPGEMVLVLGRPGSGCTTFLKVIANQRFGYTGIDGEVLYGPFTSKEFEKRYRGEAVYCQEDDVHHPTLSVSQTLGFALDTKVPGNRPGGVSKTEFKDRVIDMLLRMFNIEHTKNTIVGNPFVRGISGGERKRVSIAEMMITGGAVCSHDNSTRGLDASTALDYAKSLRILTNVYHTTTFVSLYQASENIYSQFDKVMVIDEGRQVFFGPTKEARSYFESLGFLEKPRQTTPDYLTGCTDRFEREYQPGRGPENAPSSPDTLAEAFNKSRYAAQLDAEMSEYRNVVKEEQHVYEDFKTAVLQGKRHAPKKSVYSIPFHLQVWALMQRQFILKWQDRFSLVVSWGTSILVAIILGTVWLKLPQTSGGAFTRGGLLFIALLFNAFQAFGELASTMIGRPIINKHRAYAFHRPSALWIAQIVVDLAFSAAQILLFSIIVYFMCGLVLDAGAFFIFVLMIISGYLAMTLFFRTVGCLCADFDVAMKFAAVIITLFVLTSGYLIQWEQEQVWLRWIFYINALGLGFSALMMNEFGKIDLTCEGTSLIPFGEGYGDINHQVCTLAGSQAGNPNVPGSAYIDAGFSYLTGDSWRNWGIIVVLIVGFLAANTFLGEYIKWGAGGKTITFYAKEDKERQELNAALHAKKESRASRETESGSGLSIESKSVLTWENLCYDVPVPGGQLRLLRDVFGFVKPGQLTALMGASGAGKTTLLDVLASRKNIGMISGDKLIDGMPPGTDFQRGTAYAEQLDVHEGTQTVREALRFSADLRQPYETPQSEKYAYVEEIIALLEMEDIADAIIGDPEAGLAVEQRKRVTIGVELAAKPELLLFLDEPTSGLDSQSAFNIVRFLRKLAAAGQAILCTIHQPNASLFENFDRLLLLQKGGQTVYFGDIGKDAHVLISYFRKNGAECPPDANPAEWMLDAIGAGIAPRIGDKDWGEIWQESDELSEVKDEIIRIKADRSNDVSAAPKKQAKEFATPLWHQIRIVNKRQHKAFWRSPNYGFTRFFNHLAIAVLTGLMFLQLNDSRTSLQNRVFVIFQVTVLPALILAQVEPKYDLARLVYYREAASKTYRQLPFALSMVLAEMPYSLLCAVGFFLPIYYIPGFNMESSRAGYNFFMVLVTEIFSVTLAQTVSALTPSTFIAMLLNPPLIIVFALFCGVTIPKPAIPGFWRAWLYELDPFTRLISGLVSTELHGQRVQCTPAELNRFAAPPGQSCGEYMAAFFAADGAGYITDNSTSDCAYCAYSVGDQFYEPLGISFGTRWRDLGVMIAFCASNLVLLFLGSRYLNFNRR</sequence>
<accession>A0AB34L2I8</accession>
<dbReference type="Pfam" id="PF06422">
    <property type="entry name" value="PDR_CDR"/>
    <property type="match status" value="1"/>
</dbReference>
<dbReference type="Pfam" id="PF19055">
    <property type="entry name" value="ABC2_membrane_7"/>
    <property type="match status" value="1"/>
</dbReference>
<dbReference type="InterPro" id="IPR034003">
    <property type="entry name" value="ABCG_PDR_2"/>
</dbReference>
<evidence type="ECO:0000313" key="12">
    <source>
        <dbReference type="EMBL" id="KAL1589750.1"/>
    </source>
</evidence>
<dbReference type="InterPro" id="IPR013525">
    <property type="entry name" value="ABC2_TM"/>
</dbReference>
<dbReference type="Proteomes" id="UP000803884">
    <property type="component" value="Unassembled WGS sequence"/>
</dbReference>